<evidence type="ECO:0000256" key="5">
    <source>
        <dbReference type="ARBA" id="ARBA00022692"/>
    </source>
</evidence>
<dbReference type="PROSITE" id="PS50928">
    <property type="entry name" value="ABC_TM1"/>
    <property type="match status" value="1"/>
</dbReference>
<evidence type="ECO:0000313" key="11">
    <source>
        <dbReference type="Proteomes" id="UP000606921"/>
    </source>
</evidence>
<name>A0ABM8PKX8_9HYPH</name>
<accession>A0ABM8PKX8</accession>
<evidence type="ECO:0000256" key="4">
    <source>
        <dbReference type="ARBA" id="ARBA00022519"/>
    </source>
</evidence>
<keyword evidence="2 8" id="KW-0813">Transport</keyword>
<dbReference type="Pfam" id="PF00528">
    <property type="entry name" value="BPD_transp_1"/>
    <property type="match status" value="1"/>
</dbReference>
<dbReference type="SUPFAM" id="SSF161098">
    <property type="entry name" value="MetI-like"/>
    <property type="match status" value="1"/>
</dbReference>
<dbReference type="EMBL" id="CABFWF030000011">
    <property type="protein sequence ID" value="CAD7035658.1"/>
    <property type="molecule type" value="Genomic_DNA"/>
</dbReference>
<feature type="transmembrane region" description="Helical" evidence="8">
    <location>
        <begin position="7"/>
        <end position="31"/>
    </location>
</feature>
<dbReference type="InterPro" id="IPR035906">
    <property type="entry name" value="MetI-like_sf"/>
</dbReference>
<evidence type="ECO:0000313" key="10">
    <source>
        <dbReference type="EMBL" id="CAD7035658.1"/>
    </source>
</evidence>
<keyword evidence="5 8" id="KW-0812">Transmembrane</keyword>
<keyword evidence="11" id="KW-1185">Reference proteome</keyword>
<evidence type="ECO:0000256" key="2">
    <source>
        <dbReference type="ARBA" id="ARBA00022448"/>
    </source>
</evidence>
<keyword evidence="7 8" id="KW-0472">Membrane</keyword>
<protein>
    <submittedName>
        <fullName evidence="10">ABC transporter permease</fullName>
    </submittedName>
</protein>
<evidence type="ECO:0000256" key="7">
    <source>
        <dbReference type="ARBA" id="ARBA00023136"/>
    </source>
</evidence>
<organism evidence="10 11">
    <name type="scientific">Pseudorhizobium endolithicum</name>
    <dbReference type="NCBI Taxonomy" id="1191678"/>
    <lineage>
        <taxon>Bacteria</taxon>
        <taxon>Pseudomonadati</taxon>
        <taxon>Pseudomonadota</taxon>
        <taxon>Alphaproteobacteria</taxon>
        <taxon>Hyphomicrobiales</taxon>
        <taxon>Rhizobiaceae</taxon>
        <taxon>Rhizobium/Agrobacterium group</taxon>
        <taxon>Pseudorhizobium</taxon>
    </lineage>
</organism>
<evidence type="ECO:0000256" key="1">
    <source>
        <dbReference type="ARBA" id="ARBA00004429"/>
    </source>
</evidence>
<comment type="subcellular location">
    <subcellularLocation>
        <location evidence="1">Cell inner membrane</location>
        <topology evidence="1">Multi-pass membrane protein</topology>
    </subcellularLocation>
    <subcellularLocation>
        <location evidence="8">Cell membrane</location>
        <topology evidence="8">Multi-pass membrane protein</topology>
    </subcellularLocation>
</comment>
<feature type="transmembrane region" description="Helical" evidence="8">
    <location>
        <begin position="133"/>
        <end position="153"/>
    </location>
</feature>
<feature type="transmembrane region" description="Helical" evidence="8">
    <location>
        <begin position="232"/>
        <end position="250"/>
    </location>
</feature>
<evidence type="ECO:0000256" key="6">
    <source>
        <dbReference type="ARBA" id="ARBA00022989"/>
    </source>
</evidence>
<evidence type="ECO:0000259" key="9">
    <source>
        <dbReference type="PROSITE" id="PS50928"/>
    </source>
</evidence>
<dbReference type="Gene3D" id="1.10.3720.10">
    <property type="entry name" value="MetI-like"/>
    <property type="match status" value="1"/>
</dbReference>
<reference evidence="10 11" key="1">
    <citation type="submission" date="2020-11" db="EMBL/GenBank/DDBJ databases">
        <authorList>
            <person name="Lassalle F."/>
        </authorList>
    </citation>
    <scope>NUCLEOTIDE SEQUENCE [LARGE SCALE GENOMIC DNA]</scope>
    <source>
        <strain evidence="10 11">JC140</strain>
    </source>
</reference>
<dbReference type="InterPro" id="IPR000515">
    <property type="entry name" value="MetI-like"/>
</dbReference>
<comment type="similarity">
    <text evidence="8">Belongs to the binding-protein-dependent transport system permease family.</text>
</comment>
<keyword evidence="6 8" id="KW-1133">Transmembrane helix</keyword>
<dbReference type="Proteomes" id="UP000606921">
    <property type="component" value="Unassembled WGS sequence"/>
</dbReference>
<proteinExistence type="inferred from homology"/>
<feature type="transmembrane region" description="Helical" evidence="8">
    <location>
        <begin position="66"/>
        <end position="88"/>
    </location>
</feature>
<comment type="caution">
    <text evidence="10">The sequence shown here is derived from an EMBL/GenBank/DDBJ whole genome shotgun (WGS) entry which is preliminary data.</text>
</comment>
<dbReference type="RefSeq" id="WP_142592478.1">
    <property type="nucleotide sequence ID" value="NZ_CABFWF030000011.1"/>
</dbReference>
<gene>
    <name evidence="10" type="ORF">REJC140_03436</name>
</gene>
<keyword evidence="3" id="KW-1003">Cell membrane</keyword>
<dbReference type="PANTHER" id="PTHR43357">
    <property type="entry name" value="INNER MEMBRANE ABC TRANSPORTER PERMEASE PROTEIN YDCV"/>
    <property type="match status" value="1"/>
</dbReference>
<evidence type="ECO:0000256" key="8">
    <source>
        <dbReference type="RuleBase" id="RU363032"/>
    </source>
</evidence>
<feature type="transmembrane region" description="Helical" evidence="8">
    <location>
        <begin position="100"/>
        <end position="121"/>
    </location>
</feature>
<evidence type="ECO:0000256" key="3">
    <source>
        <dbReference type="ARBA" id="ARBA00022475"/>
    </source>
</evidence>
<dbReference type="CDD" id="cd06261">
    <property type="entry name" value="TM_PBP2"/>
    <property type="match status" value="1"/>
</dbReference>
<feature type="transmembrane region" description="Helical" evidence="8">
    <location>
        <begin position="174"/>
        <end position="196"/>
    </location>
</feature>
<feature type="domain" description="ABC transmembrane type-1" evidence="9">
    <location>
        <begin position="62"/>
        <end position="250"/>
    </location>
</feature>
<keyword evidence="4" id="KW-0997">Cell inner membrane</keyword>
<dbReference type="PANTHER" id="PTHR43357:SF4">
    <property type="entry name" value="INNER MEMBRANE ABC TRANSPORTER PERMEASE PROTEIN YDCV"/>
    <property type="match status" value="1"/>
</dbReference>
<sequence length="264" mass="28472">MMRNGPLSLVFHAVFVAFTAAPLVAVMLVSFTDKGYMAMPFSGASLRWYVALIDAPHFLDAFITSLWLGAISASLSLLLSLPAALAISRYRFVGRDAISAALLSPLLIPHVVLGVAFLRFFTDFGINGTPAGLVAAHALIITPYCLRLCLSAANSIDERIEQAAVSLGAKRRQVFTRITLRLILPGIVSGWVLAFIHSFDEVTMSAFLASPSLMPLPVALYHRIEDSIDPSVAAMSSLLIVMAVMAMVVIDRVYGLSRVFTGSR</sequence>